<evidence type="ECO:0000259" key="8">
    <source>
        <dbReference type="PROSITE" id="PS50928"/>
    </source>
</evidence>
<dbReference type="Pfam" id="PF00528">
    <property type="entry name" value="BPD_transp_1"/>
    <property type="match status" value="1"/>
</dbReference>
<dbReference type="GO" id="GO:0005886">
    <property type="term" value="C:plasma membrane"/>
    <property type="evidence" value="ECO:0007669"/>
    <property type="project" value="UniProtKB-SubCell"/>
</dbReference>
<evidence type="ECO:0000256" key="1">
    <source>
        <dbReference type="ARBA" id="ARBA00004651"/>
    </source>
</evidence>
<comment type="similarity">
    <text evidence="7">Belongs to the binding-protein-dependent transport system permease family.</text>
</comment>
<keyword evidence="2 7" id="KW-0813">Transport</keyword>
<feature type="domain" description="ABC transmembrane type-1" evidence="8">
    <location>
        <begin position="49"/>
        <end position="266"/>
    </location>
</feature>
<feature type="transmembrane region" description="Helical" evidence="7">
    <location>
        <begin position="243"/>
        <end position="268"/>
    </location>
</feature>
<evidence type="ECO:0000256" key="7">
    <source>
        <dbReference type="RuleBase" id="RU363032"/>
    </source>
</evidence>
<dbReference type="PANTHER" id="PTHR43005:SF1">
    <property type="entry name" value="SPERMIDINE_PUTRESCINE TRANSPORT SYSTEM PERMEASE PROTEIN"/>
    <property type="match status" value="1"/>
</dbReference>
<keyword evidence="3" id="KW-1003">Cell membrane</keyword>
<reference evidence="9" key="1">
    <citation type="submission" date="2020-10" db="EMBL/GenBank/DDBJ databases">
        <title>Ca. Dormibacterota MAGs.</title>
        <authorList>
            <person name="Montgomery K."/>
        </authorList>
    </citation>
    <scope>NUCLEOTIDE SEQUENCE [LARGE SCALE GENOMIC DNA]</scope>
    <source>
        <strain evidence="9">SC8812_S17_10</strain>
    </source>
</reference>
<evidence type="ECO:0000313" key="10">
    <source>
        <dbReference type="Proteomes" id="UP000612893"/>
    </source>
</evidence>
<comment type="caution">
    <text evidence="9">The sequence shown here is derived from an EMBL/GenBank/DDBJ whole genome shotgun (WGS) entry which is preliminary data.</text>
</comment>
<dbReference type="PROSITE" id="PS50928">
    <property type="entry name" value="ABC_TM1"/>
    <property type="match status" value="1"/>
</dbReference>
<sequence length="272" mass="30121">MLGVFLAWPFLFGIWLSLSSAELQNPGHFIGLANFKYEFVVDRPFLQAFTNTFLYTGVTTVFKLGLGMVMALLLNQVFPLQRFARAALLLPWIIPTVLSTLAWKWMFDPTFSVVNWAAVHLHLVGYPGPNWFGSTKTALAALMIVNIWRGMPFYGISLLAGLQTIPADLYEAARVDGASRWQQFVHITVPKLRPVLLVVLMLSTILTFADFQVPFVLTNGSPFNSTHVLATWAYQWGVPGGEIGLGAAVSVVLFPLLALLVAGTLLLIRRPE</sequence>
<evidence type="ECO:0000256" key="3">
    <source>
        <dbReference type="ARBA" id="ARBA00022475"/>
    </source>
</evidence>
<organism evidence="9 10">
    <name type="scientific">Candidatus Nephthysia bennettiae</name>
    <dbReference type="NCBI Taxonomy" id="3127016"/>
    <lineage>
        <taxon>Bacteria</taxon>
        <taxon>Bacillati</taxon>
        <taxon>Candidatus Dormiibacterota</taxon>
        <taxon>Candidatus Dormibacteria</taxon>
        <taxon>Candidatus Dormibacterales</taxon>
        <taxon>Candidatus Dormibacteraceae</taxon>
        <taxon>Candidatus Nephthysia</taxon>
    </lineage>
</organism>
<keyword evidence="10" id="KW-1185">Reference proteome</keyword>
<evidence type="ECO:0000256" key="4">
    <source>
        <dbReference type="ARBA" id="ARBA00022692"/>
    </source>
</evidence>
<feature type="transmembrane region" description="Helical" evidence="7">
    <location>
        <begin position="86"/>
        <end position="106"/>
    </location>
</feature>
<dbReference type="AlphaFoldDB" id="A0A934N3A7"/>
<feature type="transmembrane region" description="Helical" evidence="7">
    <location>
        <begin position="53"/>
        <end position="74"/>
    </location>
</feature>
<keyword evidence="6 7" id="KW-0472">Membrane</keyword>
<gene>
    <name evidence="9" type="ORF">JF922_12690</name>
</gene>
<dbReference type="Gene3D" id="1.10.3720.10">
    <property type="entry name" value="MetI-like"/>
    <property type="match status" value="1"/>
</dbReference>
<dbReference type="InterPro" id="IPR000515">
    <property type="entry name" value="MetI-like"/>
</dbReference>
<keyword evidence="4 7" id="KW-0812">Transmembrane</keyword>
<dbReference type="SUPFAM" id="SSF161098">
    <property type="entry name" value="MetI-like"/>
    <property type="match status" value="1"/>
</dbReference>
<evidence type="ECO:0000256" key="2">
    <source>
        <dbReference type="ARBA" id="ARBA00022448"/>
    </source>
</evidence>
<evidence type="ECO:0000256" key="5">
    <source>
        <dbReference type="ARBA" id="ARBA00022989"/>
    </source>
</evidence>
<protein>
    <submittedName>
        <fullName evidence="9">Sugar ABC transporter permease</fullName>
    </submittedName>
</protein>
<dbReference type="Proteomes" id="UP000612893">
    <property type="component" value="Unassembled WGS sequence"/>
</dbReference>
<name>A0A934N3A7_9BACT</name>
<comment type="subcellular location">
    <subcellularLocation>
        <location evidence="1 7">Cell membrane</location>
        <topology evidence="1 7">Multi-pass membrane protein</topology>
    </subcellularLocation>
</comment>
<accession>A0A934N3A7</accession>
<dbReference type="InterPro" id="IPR035906">
    <property type="entry name" value="MetI-like_sf"/>
</dbReference>
<evidence type="ECO:0000313" key="9">
    <source>
        <dbReference type="EMBL" id="MBJ7598925.1"/>
    </source>
</evidence>
<proteinExistence type="inferred from homology"/>
<dbReference type="GO" id="GO:0055085">
    <property type="term" value="P:transmembrane transport"/>
    <property type="evidence" value="ECO:0007669"/>
    <property type="project" value="InterPro"/>
</dbReference>
<dbReference type="EMBL" id="JAEKNR010000136">
    <property type="protein sequence ID" value="MBJ7598925.1"/>
    <property type="molecule type" value="Genomic_DNA"/>
</dbReference>
<dbReference type="PANTHER" id="PTHR43005">
    <property type="entry name" value="BLR7065 PROTEIN"/>
    <property type="match status" value="1"/>
</dbReference>
<evidence type="ECO:0000256" key="6">
    <source>
        <dbReference type="ARBA" id="ARBA00023136"/>
    </source>
</evidence>
<keyword evidence="5 7" id="KW-1133">Transmembrane helix</keyword>
<dbReference type="CDD" id="cd06261">
    <property type="entry name" value="TM_PBP2"/>
    <property type="match status" value="1"/>
</dbReference>
<feature type="transmembrane region" description="Helical" evidence="7">
    <location>
        <begin position="195"/>
        <end position="217"/>
    </location>
</feature>